<protein>
    <submittedName>
        <fullName evidence="1">Transcription factor E2FB</fullName>
    </submittedName>
</protein>
<comment type="caution">
    <text evidence="1">The sequence shown here is derived from an EMBL/GenBank/DDBJ whole genome shotgun (WGS) entry which is preliminary data.</text>
</comment>
<organism evidence="1 2">
    <name type="scientific">Camellia lanceoleosa</name>
    <dbReference type="NCBI Taxonomy" id="1840588"/>
    <lineage>
        <taxon>Eukaryota</taxon>
        <taxon>Viridiplantae</taxon>
        <taxon>Streptophyta</taxon>
        <taxon>Embryophyta</taxon>
        <taxon>Tracheophyta</taxon>
        <taxon>Spermatophyta</taxon>
        <taxon>Magnoliopsida</taxon>
        <taxon>eudicotyledons</taxon>
        <taxon>Gunneridae</taxon>
        <taxon>Pentapetalae</taxon>
        <taxon>asterids</taxon>
        <taxon>Ericales</taxon>
        <taxon>Theaceae</taxon>
        <taxon>Camellia</taxon>
    </lineage>
</organism>
<evidence type="ECO:0000313" key="2">
    <source>
        <dbReference type="Proteomes" id="UP001060215"/>
    </source>
</evidence>
<gene>
    <name evidence="1" type="ORF">LOK49_LG10G00758</name>
</gene>
<proteinExistence type="predicted"/>
<keyword evidence="2" id="KW-1185">Reference proteome</keyword>
<reference evidence="1 2" key="1">
    <citation type="journal article" date="2022" name="Plant J.">
        <title>Chromosome-level genome of Camellia lanceoleosa provides a valuable resource for understanding genome evolution and self-incompatibility.</title>
        <authorList>
            <person name="Gong W."/>
            <person name="Xiao S."/>
            <person name="Wang L."/>
            <person name="Liao Z."/>
            <person name="Chang Y."/>
            <person name="Mo W."/>
            <person name="Hu G."/>
            <person name="Li W."/>
            <person name="Zhao G."/>
            <person name="Zhu H."/>
            <person name="Hu X."/>
            <person name="Ji K."/>
            <person name="Xiang X."/>
            <person name="Song Q."/>
            <person name="Yuan D."/>
            <person name="Jin S."/>
            <person name="Zhang L."/>
        </authorList>
    </citation>
    <scope>NUCLEOTIDE SEQUENCE [LARGE SCALE GENOMIC DNA]</scope>
    <source>
        <strain evidence="1">SQ_2022a</strain>
    </source>
</reference>
<sequence>MPSSITSASRSRSNPIMIHIDHPSSSPNPHRSVVSATASLEIQPHYLNHRRTAVFRHRGSVDKFFNISVDITQLSRLKFINLIKHAEDGILDLNKAVDTLEKRRIYDITNVLEGIGLIEKKLKNRIQWKYGWETDENHINILKLLICILKQLNYTKENTNLGQIIAIAYTRLEEYGSAIQDASRAIEVDPKYSKACFAI</sequence>
<dbReference type="EMBL" id="CM045767">
    <property type="protein sequence ID" value="KAI7998488.1"/>
    <property type="molecule type" value="Genomic_DNA"/>
</dbReference>
<name>A0ACC0GBH3_9ERIC</name>
<dbReference type="Proteomes" id="UP001060215">
    <property type="component" value="Chromosome 10"/>
</dbReference>
<evidence type="ECO:0000313" key="1">
    <source>
        <dbReference type="EMBL" id="KAI7998488.1"/>
    </source>
</evidence>
<accession>A0ACC0GBH3</accession>